<evidence type="ECO:0000313" key="4">
    <source>
        <dbReference type="Proteomes" id="UP000178666"/>
    </source>
</evidence>
<dbReference type="SUPFAM" id="SSF53800">
    <property type="entry name" value="Chelatase"/>
    <property type="match status" value="1"/>
</dbReference>
<protein>
    <submittedName>
        <fullName evidence="1">Cobalamin biosynthesis protein CbiX</fullName>
    </submittedName>
</protein>
<dbReference type="Proteomes" id="UP000075221">
    <property type="component" value="Chromosome"/>
</dbReference>
<name>A0AAC9AMZ2_9ACTN</name>
<gene>
    <name evidence="2" type="ORF">A8L58_04375</name>
    <name evidence="1" type="ORF">AXH35_02910</name>
</gene>
<reference evidence="2 4" key="1">
    <citation type="journal article" date="2016" name="Plant Dis.">
        <title>Improved production of propionic acid using genome shuffling.</title>
        <authorList>
            <person name="Luna-Flores C.H."/>
            <person name="Palfreyman R.W."/>
            <person name="Kromer J.O."/>
            <person name="Nielsen L.K."/>
            <person name="Marcellin E."/>
        </authorList>
    </citation>
    <scope>NUCLEOTIDE SEQUENCE [LARGE SCALE GENOMIC DNA]</scope>
    <source>
        <strain evidence="2 4">F3E8</strain>
    </source>
</reference>
<dbReference type="RefSeq" id="WP_062819018.1">
    <property type="nucleotide sequence ID" value="NZ_CP014352.1"/>
</dbReference>
<keyword evidence="4" id="KW-1185">Reference proteome</keyword>
<dbReference type="Proteomes" id="UP000178666">
    <property type="component" value="Chromosome"/>
</dbReference>
<evidence type="ECO:0000313" key="3">
    <source>
        <dbReference type="Proteomes" id="UP000075221"/>
    </source>
</evidence>
<dbReference type="AlphaFoldDB" id="A0AAC9AMZ2"/>
<evidence type="ECO:0000313" key="2">
    <source>
        <dbReference type="EMBL" id="AOZ46075.1"/>
    </source>
</evidence>
<dbReference type="EMBL" id="CP015970">
    <property type="protein sequence ID" value="AOZ46075.1"/>
    <property type="molecule type" value="Genomic_DNA"/>
</dbReference>
<organism evidence="1 3">
    <name type="scientific">Acidipropionibacterium acidipropionici</name>
    <dbReference type="NCBI Taxonomy" id="1748"/>
    <lineage>
        <taxon>Bacteria</taxon>
        <taxon>Bacillati</taxon>
        <taxon>Actinomycetota</taxon>
        <taxon>Actinomycetes</taxon>
        <taxon>Propionibacteriales</taxon>
        <taxon>Propionibacteriaceae</taxon>
        <taxon>Acidipropionibacterium</taxon>
    </lineage>
</organism>
<proteinExistence type="predicted"/>
<evidence type="ECO:0000313" key="1">
    <source>
        <dbReference type="EMBL" id="AMS04585.1"/>
    </source>
</evidence>
<reference evidence="1 3" key="2">
    <citation type="submission" date="2016-02" db="EMBL/GenBank/DDBJ databases">
        <title>Complete Genome Sequence of Propionibacterium acidipropionici ATCC 55737.</title>
        <authorList>
            <person name="Luna Flores C.H."/>
            <person name="Nielsen L.K."/>
            <person name="Marcellin E."/>
        </authorList>
    </citation>
    <scope>NUCLEOTIDE SEQUENCE [LARGE SCALE GENOMIC DNA]</scope>
    <source>
        <strain evidence="1 3">ATCC 55737</strain>
    </source>
</reference>
<dbReference type="EMBL" id="CP014352">
    <property type="protein sequence ID" value="AMS04585.1"/>
    <property type="molecule type" value="Genomic_DNA"/>
</dbReference>
<accession>A0AAC9AMZ2</accession>
<sequence length="247" mass="26631">MTAPVLVLVMPSAPEGPATITAHRIRQRLAKVHPHIETAIAFSGGPLDQPALKEEWSELVLVPMDLTHLHEVPDPVRGLSDRLEASRPDLSIRLARPLGPAPALLGLVDARLRLATHRAHTQEIDALVLSSPDTGDKRGAAMLSRLSRMWSQHHRLPVHLANDGGGAGHVDEVVHTLRREGRRHVAVGSLWVCENSAWHEHVHCATGAGAEVVSSPIGDDPLLATWAFERYCSAAMGLVAGDPADED</sequence>